<gene>
    <name evidence="2" type="ORF">EV378_1766</name>
</gene>
<evidence type="ECO:0000313" key="3">
    <source>
        <dbReference type="Proteomes" id="UP000295560"/>
    </source>
</evidence>
<comment type="caution">
    <text evidence="2">The sequence shown here is derived from an EMBL/GenBank/DDBJ whole genome shotgun (WGS) entry which is preliminary data.</text>
</comment>
<dbReference type="PANTHER" id="PTHR43844:SF2">
    <property type="entry name" value="SYNTHASE, VITAMIN-B12 INDEPENDENT, PUTATIVE (AFU_ORTHOLOGUE AFUA_3G12060)-RELATED"/>
    <property type="match status" value="1"/>
</dbReference>
<accession>A0A4R1I0G9</accession>
<dbReference type="CDD" id="cd03311">
    <property type="entry name" value="CIMS_C_terminal_like"/>
    <property type="match status" value="1"/>
</dbReference>
<dbReference type="SUPFAM" id="SSF51726">
    <property type="entry name" value="UROD/MetE-like"/>
    <property type="match status" value="1"/>
</dbReference>
<dbReference type="RefSeq" id="WP_132422532.1">
    <property type="nucleotide sequence ID" value="NZ_SMFZ01000001.1"/>
</dbReference>
<dbReference type="Pfam" id="PF01717">
    <property type="entry name" value="Meth_synt_2"/>
    <property type="match status" value="1"/>
</dbReference>
<dbReference type="InterPro" id="IPR038071">
    <property type="entry name" value="UROD/MetE-like_sf"/>
</dbReference>
<dbReference type="GO" id="GO:0009086">
    <property type="term" value="P:methionine biosynthetic process"/>
    <property type="evidence" value="ECO:0007669"/>
    <property type="project" value="InterPro"/>
</dbReference>
<name>A0A4R1I0G9_PSEEN</name>
<keyword evidence="2" id="KW-0808">Transferase</keyword>
<dbReference type="EMBL" id="SMFZ01000001">
    <property type="protein sequence ID" value="TCK25939.1"/>
    <property type="molecule type" value="Genomic_DNA"/>
</dbReference>
<feature type="domain" description="Cobalamin-independent methionine synthase MetE C-terminal/archaeal" evidence="1">
    <location>
        <begin position="5"/>
        <end position="86"/>
    </location>
</feature>
<keyword evidence="2" id="KW-0489">Methyltransferase</keyword>
<organism evidence="2 3">
    <name type="scientific">Pseudonocardia endophytica</name>
    <dbReference type="NCBI Taxonomy" id="401976"/>
    <lineage>
        <taxon>Bacteria</taxon>
        <taxon>Bacillati</taxon>
        <taxon>Actinomycetota</taxon>
        <taxon>Actinomycetes</taxon>
        <taxon>Pseudonocardiales</taxon>
        <taxon>Pseudonocardiaceae</taxon>
        <taxon>Pseudonocardia</taxon>
    </lineage>
</organism>
<dbReference type="Gene3D" id="3.20.20.210">
    <property type="match status" value="1"/>
</dbReference>
<evidence type="ECO:0000313" key="2">
    <source>
        <dbReference type="EMBL" id="TCK25939.1"/>
    </source>
</evidence>
<protein>
    <submittedName>
        <fullName evidence="2">5-methyltetrahydropteroyltriglutamate--homocysteine methyltransferase</fullName>
    </submittedName>
</protein>
<dbReference type="OrthoDB" id="244285at2"/>
<keyword evidence="3" id="KW-1185">Reference proteome</keyword>
<evidence type="ECO:0000259" key="1">
    <source>
        <dbReference type="Pfam" id="PF01717"/>
    </source>
</evidence>
<reference evidence="2 3" key="1">
    <citation type="submission" date="2019-03" db="EMBL/GenBank/DDBJ databases">
        <title>Sequencing the genomes of 1000 actinobacteria strains.</title>
        <authorList>
            <person name="Klenk H.-P."/>
        </authorList>
    </citation>
    <scope>NUCLEOTIDE SEQUENCE [LARGE SCALE GENOMIC DNA]</scope>
    <source>
        <strain evidence="2 3">DSM 44969</strain>
    </source>
</reference>
<dbReference type="GO" id="GO:0008270">
    <property type="term" value="F:zinc ion binding"/>
    <property type="evidence" value="ECO:0007669"/>
    <property type="project" value="InterPro"/>
</dbReference>
<dbReference type="InterPro" id="IPR002629">
    <property type="entry name" value="Met_Synth_C/arc"/>
</dbReference>
<dbReference type="GO" id="GO:0032259">
    <property type="term" value="P:methylation"/>
    <property type="evidence" value="ECO:0007669"/>
    <property type="project" value="UniProtKB-KW"/>
</dbReference>
<proteinExistence type="predicted"/>
<dbReference type="AlphaFoldDB" id="A0A4R1I0G9"/>
<dbReference type="Proteomes" id="UP000295560">
    <property type="component" value="Unassembled WGS sequence"/>
</dbReference>
<dbReference type="PANTHER" id="PTHR43844">
    <property type="entry name" value="METHIONINE SYNTHASE"/>
    <property type="match status" value="1"/>
</dbReference>
<sequence length="385" mass="42229">MTRIRTTHVGSLVRTPELTELMRAREHGEPVDPARHAEVLGAAVADVVRRQVEIGIDVVSDGEYGKSDSWSRYVRERLGGFTTTEETGKTDGRSNVPPGTDKHLFGEFYDEYEAGQGFVGGGGEWRATGPIHYTGAEAVGRDIANLTAALSGVDGQAEGFLPVVAPASAVPRPTHDHYPSDEELLFAVADALNQEYRAVIDAGLTVQIDDAHFTIAYDTMRGDLAAYRPWAELRTEALVRALDGIPPERSRYHICWGSWNAPHVGDVPLRDIVDLVLRVPVGTYSLEQANPRHEHEWRIWADVELPEGKTLMPGLVSHATNVVEHPDLVADRIVRLAELVGPERVIASSDCGFAQGPLVRRVHPSVQWAKLESLVEGARRAGERI</sequence>
<dbReference type="GO" id="GO:0003871">
    <property type="term" value="F:5-methyltetrahydropteroyltriglutamate-homocysteine S-methyltransferase activity"/>
    <property type="evidence" value="ECO:0007669"/>
    <property type="project" value="InterPro"/>
</dbReference>